<protein>
    <submittedName>
        <fullName evidence="3">Metallophosphatase family protein</fullName>
    </submittedName>
</protein>
<feature type="domain" description="Calcineurin-like phosphoesterase" evidence="2">
    <location>
        <begin position="3"/>
        <end position="198"/>
    </location>
</feature>
<organism evidence="3 4">
    <name type="scientific">Vibrio qingdaonensis</name>
    <dbReference type="NCBI Taxonomy" id="2829491"/>
    <lineage>
        <taxon>Bacteria</taxon>
        <taxon>Pseudomonadati</taxon>
        <taxon>Pseudomonadota</taxon>
        <taxon>Gammaproteobacteria</taxon>
        <taxon>Vibrionales</taxon>
        <taxon>Vibrionaceae</taxon>
        <taxon>Vibrio</taxon>
    </lineage>
</organism>
<dbReference type="AlphaFoldDB" id="A0A9X3CP19"/>
<dbReference type="InterPro" id="IPR011152">
    <property type="entry name" value="Pesterase_MJ0912"/>
</dbReference>
<dbReference type="GO" id="GO:0005737">
    <property type="term" value="C:cytoplasm"/>
    <property type="evidence" value="ECO:0007669"/>
    <property type="project" value="TreeGrafter"/>
</dbReference>
<dbReference type="Pfam" id="PF12850">
    <property type="entry name" value="Metallophos_2"/>
    <property type="match status" value="1"/>
</dbReference>
<name>A0A9X3CP19_9VIBR</name>
<dbReference type="EMBL" id="JAKRRY010000016">
    <property type="protein sequence ID" value="MCW8346932.1"/>
    <property type="molecule type" value="Genomic_DNA"/>
</dbReference>
<evidence type="ECO:0000313" key="3">
    <source>
        <dbReference type="EMBL" id="MCW8346932.1"/>
    </source>
</evidence>
<proteinExistence type="inferred from homology"/>
<dbReference type="InterPro" id="IPR029052">
    <property type="entry name" value="Metallo-depent_PP-like"/>
</dbReference>
<comment type="similarity">
    <text evidence="1">Belongs to the metallophosphoesterase superfamily. YfcE family.</text>
</comment>
<keyword evidence="4" id="KW-1185">Reference proteome</keyword>
<dbReference type="PIRSF" id="PIRSF000883">
    <property type="entry name" value="Pesterase_MJ0912"/>
    <property type="match status" value="1"/>
</dbReference>
<gene>
    <name evidence="3" type="ORF">MD535_13080</name>
</gene>
<comment type="caution">
    <text evidence="3">The sequence shown here is derived from an EMBL/GenBank/DDBJ whole genome shotgun (WGS) entry which is preliminary data.</text>
</comment>
<evidence type="ECO:0000259" key="2">
    <source>
        <dbReference type="Pfam" id="PF12850"/>
    </source>
</evidence>
<dbReference type="RefSeq" id="WP_265675471.1">
    <property type="nucleotide sequence ID" value="NZ_JAKRRY010000016.1"/>
</dbReference>
<dbReference type="SUPFAM" id="SSF56300">
    <property type="entry name" value="Metallo-dependent phosphatases"/>
    <property type="match status" value="1"/>
</dbReference>
<dbReference type="Proteomes" id="UP001155587">
    <property type="component" value="Unassembled WGS sequence"/>
</dbReference>
<evidence type="ECO:0000313" key="4">
    <source>
        <dbReference type="Proteomes" id="UP001155587"/>
    </source>
</evidence>
<accession>A0A9X3CP19</accession>
<dbReference type="PANTHER" id="PTHR42850:SF2">
    <property type="entry name" value="BLL5683 PROTEIN"/>
    <property type="match status" value="1"/>
</dbReference>
<dbReference type="PANTHER" id="PTHR42850">
    <property type="entry name" value="METALLOPHOSPHOESTERASE"/>
    <property type="match status" value="1"/>
</dbReference>
<dbReference type="InterPro" id="IPR024654">
    <property type="entry name" value="Calcineurin-like_PHP_lpxH"/>
</dbReference>
<evidence type="ECO:0000256" key="1">
    <source>
        <dbReference type="ARBA" id="ARBA00008950"/>
    </source>
</evidence>
<reference evidence="3" key="1">
    <citation type="submission" date="2022-02" db="EMBL/GenBank/DDBJ databases">
        <title>Vibrio sp. nov, a new bacterium isolated from seawater.</title>
        <authorList>
            <person name="Yuan Y."/>
        </authorList>
    </citation>
    <scope>NUCLEOTIDE SEQUENCE</scope>
    <source>
        <strain evidence="3">ZSDZ65</strain>
    </source>
</reference>
<dbReference type="GO" id="GO:0016791">
    <property type="term" value="F:phosphatase activity"/>
    <property type="evidence" value="ECO:0007669"/>
    <property type="project" value="TreeGrafter"/>
</dbReference>
<dbReference type="CDD" id="cd00838">
    <property type="entry name" value="MPP_superfamily"/>
    <property type="match status" value="1"/>
</dbReference>
<dbReference type="Gene3D" id="3.60.21.10">
    <property type="match status" value="1"/>
</dbReference>
<sequence>MKKFAVISDIHSNVYALKAVVADARAKGISEFINLGDILYGPIAPRETYEYLRTLNALTICGNQDRQIFQATDSEVQANPTMQFILDDLGAEPLAWMQQLPFDTHAFPDTSTPPNTFSLPSGIYACHGTPSDDLTYLLEDASSGRAVVRADGDIIELLAGVTAPIVLCGHTHLPRCVQLSTGQCVVNPGSVGLPAYEDDEPFSHAMETYSSMASYAMLTQAEDGGWNVSLNKVVYDVSKAVAAAREQGRMDWVHFLTTGRRQE</sequence>
<dbReference type="InterPro" id="IPR050126">
    <property type="entry name" value="Ap4A_hydrolase"/>
</dbReference>